<protein>
    <submittedName>
        <fullName evidence="1">Uncharacterized protein</fullName>
    </submittedName>
</protein>
<evidence type="ECO:0000313" key="2">
    <source>
        <dbReference type="Proteomes" id="UP000019131"/>
    </source>
</evidence>
<proteinExistence type="predicted"/>
<comment type="caution">
    <text evidence="1">The sequence shown here is derived from an EMBL/GenBank/DDBJ whole genome shotgun (WGS) entry which is preliminary data.</text>
</comment>
<sequence>MYEVVEFVKTVLAHGRRVVIEHFDLLYPALGVNADMIVASAKRSSLLDRIYSGLCHKVSTK</sequence>
<dbReference type="STRING" id="1445607.JCM10512_3598"/>
<organism evidence="1 2">
    <name type="scientific">Bacteroides reticulotermitis JCM 10512</name>
    <dbReference type="NCBI Taxonomy" id="1445607"/>
    <lineage>
        <taxon>Bacteria</taxon>
        <taxon>Pseudomonadati</taxon>
        <taxon>Bacteroidota</taxon>
        <taxon>Bacteroidia</taxon>
        <taxon>Bacteroidales</taxon>
        <taxon>Bacteroidaceae</taxon>
        <taxon>Bacteroides</taxon>
    </lineage>
</organism>
<keyword evidence="2" id="KW-1185">Reference proteome</keyword>
<accession>W4UX55</accession>
<evidence type="ECO:0000313" key="1">
    <source>
        <dbReference type="EMBL" id="GAE85188.1"/>
    </source>
</evidence>
<dbReference type="EMBL" id="BAIV01000024">
    <property type="protein sequence ID" value="GAE85188.1"/>
    <property type="molecule type" value="Genomic_DNA"/>
</dbReference>
<gene>
    <name evidence="1" type="ORF">JCM10512_3598</name>
</gene>
<dbReference type="Proteomes" id="UP000019131">
    <property type="component" value="Unassembled WGS sequence"/>
</dbReference>
<reference evidence="1 2" key="1">
    <citation type="journal article" date="2014" name="Genome Announc.">
        <title>Draft Genome Sequence of Bacteroides reticulotermitis Strain JCM 10512T, Isolated from the Gut of a Termite.</title>
        <authorList>
            <person name="Yuki M."/>
            <person name="Oshima K."/>
            <person name="Suda W."/>
            <person name="Sakamoto M."/>
            <person name="Iida T."/>
            <person name="Hattori M."/>
            <person name="Ohkuma M."/>
        </authorList>
    </citation>
    <scope>NUCLEOTIDE SEQUENCE [LARGE SCALE GENOMIC DNA]</scope>
    <source>
        <strain evidence="1 2">JCM 10512</strain>
    </source>
</reference>
<dbReference type="AlphaFoldDB" id="W4UX55"/>
<name>W4UX55_9BACE</name>